<evidence type="ECO:0000313" key="2">
    <source>
        <dbReference type="EMBL" id="NEB16567.1"/>
    </source>
</evidence>
<name>A0A6N9UFV8_9ACTN</name>
<evidence type="ECO:0000256" key="1">
    <source>
        <dbReference type="SAM" id="MobiDB-lite"/>
    </source>
</evidence>
<keyword evidence="3" id="KW-1185">Reference proteome</keyword>
<proteinExistence type="predicted"/>
<accession>A0A6N9UFV8</accession>
<dbReference type="Proteomes" id="UP000469545">
    <property type="component" value="Unassembled WGS sequence"/>
</dbReference>
<feature type="region of interest" description="Disordered" evidence="1">
    <location>
        <begin position="24"/>
        <end position="48"/>
    </location>
</feature>
<gene>
    <name evidence="2" type="ORF">G3I46_08530</name>
</gene>
<protein>
    <submittedName>
        <fullName evidence="2">Uncharacterized protein</fullName>
    </submittedName>
</protein>
<feature type="non-terminal residue" evidence="2">
    <location>
        <position position="77"/>
    </location>
</feature>
<dbReference type="InterPro" id="IPR006311">
    <property type="entry name" value="TAT_signal"/>
</dbReference>
<comment type="caution">
    <text evidence="2">The sequence shown here is derived from an EMBL/GenBank/DDBJ whole genome shotgun (WGS) entry which is preliminary data.</text>
</comment>
<evidence type="ECO:0000313" key="3">
    <source>
        <dbReference type="Proteomes" id="UP000469545"/>
    </source>
</evidence>
<sequence>MFNQSNGFDSRPIPWRHQPLRHTCRGAVPLPPSRVIDGMSMTPQRPTAPTRRAVLLAAAAAAALTAVPRPALAAADP</sequence>
<organism evidence="2 3">
    <name type="scientific">Streptomyces coelicoflavus</name>
    <dbReference type="NCBI Taxonomy" id="285562"/>
    <lineage>
        <taxon>Bacteria</taxon>
        <taxon>Bacillati</taxon>
        <taxon>Actinomycetota</taxon>
        <taxon>Actinomycetes</taxon>
        <taxon>Kitasatosporales</taxon>
        <taxon>Streptomycetaceae</taxon>
        <taxon>Streptomyces</taxon>
    </lineage>
</organism>
<dbReference type="AlphaFoldDB" id="A0A6N9UFV8"/>
<reference evidence="2 3" key="1">
    <citation type="submission" date="2020-01" db="EMBL/GenBank/DDBJ databases">
        <title>Insect and environment-associated Actinomycetes.</title>
        <authorList>
            <person name="Currrie C."/>
            <person name="Chevrette M."/>
            <person name="Carlson C."/>
            <person name="Stubbendieck R."/>
            <person name="Wendt-Pienkowski E."/>
        </authorList>
    </citation>
    <scope>NUCLEOTIDE SEQUENCE [LARGE SCALE GENOMIC DNA]</scope>
    <source>
        <strain evidence="2 3">SID14172</strain>
    </source>
</reference>
<dbReference type="EMBL" id="JAAGMB010000184">
    <property type="protein sequence ID" value="NEB16567.1"/>
    <property type="molecule type" value="Genomic_DNA"/>
</dbReference>
<dbReference type="PROSITE" id="PS51318">
    <property type="entry name" value="TAT"/>
    <property type="match status" value="1"/>
</dbReference>